<reference evidence="2 3" key="1">
    <citation type="submission" date="2017-10" db="EMBL/GenBank/DDBJ databases">
        <title>Comparative genomics in systemic dimorphic fungi from Ajellomycetaceae.</title>
        <authorList>
            <person name="Munoz J.F."/>
            <person name="Mcewen J.G."/>
            <person name="Clay O.K."/>
            <person name="Cuomo C.A."/>
        </authorList>
    </citation>
    <scope>NUCLEOTIDE SEQUENCE [LARGE SCALE GENOMIC DNA]</scope>
    <source>
        <strain evidence="2 3">UAMH7299</strain>
    </source>
</reference>
<dbReference type="OrthoDB" id="2534759at2759"/>
<evidence type="ECO:0000313" key="3">
    <source>
        <dbReference type="Proteomes" id="UP000224634"/>
    </source>
</evidence>
<evidence type="ECO:0000313" key="2">
    <source>
        <dbReference type="EMBL" id="PGG97718.1"/>
    </source>
</evidence>
<dbReference type="PANTHER" id="PTHR38702:SF1">
    <property type="entry name" value="CALPONIN-HOMOLOGY (CH) DOMAIN-CONTAINING PROTEIN"/>
    <property type="match status" value="1"/>
</dbReference>
<feature type="compositionally biased region" description="Low complexity" evidence="1">
    <location>
        <begin position="233"/>
        <end position="246"/>
    </location>
</feature>
<organism evidence="2 3">
    <name type="scientific">Polytolypa hystricis (strain UAMH7299)</name>
    <dbReference type="NCBI Taxonomy" id="1447883"/>
    <lineage>
        <taxon>Eukaryota</taxon>
        <taxon>Fungi</taxon>
        <taxon>Dikarya</taxon>
        <taxon>Ascomycota</taxon>
        <taxon>Pezizomycotina</taxon>
        <taxon>Eurotiomycetes</taxon>
        <taxon>Eurotiomycetidae</taxon>
        <taxon>Onygenales</taxon>
        <taxon>Onygenales incertae sedis</taxon>
        <taxon>Polytolypa</taxon>
    </lineage>
</organism>
<dbReference type="AlphaFoldDB" id="A0A2B7WME8"/>
<feature type="region of interest" description="Disordered" evidence="1">
    <location>
        <begin position="1"/>
        <end position="65"/>
    </location>
</feature>
<name>A0A2B7WME8_POLH7</name>
<feature type="region of interest" description="Disordered" evidence="1">
    <location>
        <begin position="200"/>
        <end position="247"/>
    </location>
</feature>
<gene>
    <name evidence="2" type="ORF">AJ80_09653</name>
</gene>
<dbReference type="PANTHER" id="PTHR38702">
    <property type="entry name" value="CALPONIN-HOMOLOGY (CH) DOMAIN-CONTAINING PROTEIN"/>
    <property type="match status" value="1"/>
</dbReference>
<feature type="compositionally biased region" description="Polar residues" evidence="1">
    <location>
        <begin position="1"/>
        <end position="50"/>
    </location>
</feature>
<dbReference type="Proteomes" id="UP000224634">
    <property type="component" value="Unassembled WGS sequence"/>
</dbReference>
<proteinExistence type="predicted"/>
<protein>
    <submittedName>
        <fullName evidence="2">Uncharacterized protein</fullName>
    </submittedName>
</protein>
<accession>A0A2B7WME8</accession>
<dbReference type="STRING" id="1447883.A0A2B7WME8"/>
<evidence type="ECO:0000256" key="1">
    <source>
        <dbReference type="SAM" id="MobiDB-lite"/>
    </source>
</evidence>
<comment type="caution">
    <text evidence="2">The sequence shown here is derived from an EMBL/GenBank/DDBJ whole genome shotgun (WGS) entry which is preliminary data.</text>
</comment>
<sequence>MADQTDLPSPTIETTRDCSPSPSLSPTPAISSCPSPDRTFSTVSSISNFSGDARSSTSTSSRRRGYIRPQGVDFAESAKNRESVMSLGSIAHLQYYFARTGLLDGKGAQLARESKKKQRESDIPKLMLTQQPQFGGDIIESPIDELGGDPLDDWGENEPMMLPPTVSTYSIRTHYIPPPPDLQTLRKDLETSLKKAHEALTATKSQLPPRLLSPKPRDRSPDGLPDAEEDTLPSETPTTTTRSQPPGWYEIEGVHILDLVTLAIRAARIYYTSHEDPERLASIKSERKIRAELLGVLDVLKRWASRNFAGGLKDEERAAMIGWITSIRTMLKEERALEEAEFQKRASWSWVTGDWTGKEREREEAFLQCLETCNRPLPAWDLPDETTNQLPTPFLERLQDGRDLVRFHNEAVRISRRRFGDIKTFHEDVNKPYRLADNLRYWIKAAEIRWEINLELDVMAVVNGESSEAWKQFDTAILHWCKGVREELIRDWKEKPRQSTLEPHVISQELDVPEAATI</sequence>
<dbReference type="EMBL" id="PDNA01000313">
    <property type="protein sequence ID" value="PGG97718.1"/>
    <property type="molecule type" value="Genomic_DNA"/>
</dbReference>
<keyword evidence="3" id="KW-1185">Reference proteome</keyword>